<dbReference type="PANTHER" id="PTHR13774:SF17">
    <property type="entry name" value="PHENAZINE BIOSYNTHESIS-LIKE DOMAIN-CONTAINING PROTEIN"/>
    <property type="match status" value="1"/>
</dbReference>
<protein>
    <submittedName>
        <fullName evidence="4">Putative epimerase YddE/YHI9, PhzF superfamily</fullName>
    </submittedName>
</protein>
<proteinExistence type="evidence at transcript level"/>
<dbReference type="SUPFAM" id="SSF54506">
    <property type="entry name" value="Diaminopimelate epimerase-like"/>
    <property type="match status" value="1"/>
</dbReference>
<evidence type="ECO:0000256" key="2">
    <source>
        <dbReference type="ARBA" id="ARBA00023235"/>
    </source>
</evidence>
<name>A0A2S1TZH1_PIRSP</name>
<dbReference type="PIRSF" id="PIRSF016184">
    <property type="entry name" value="PhzC_PhzF"/>
    <property type="match status" value="1"/>
</dbReference>
<organism evidence="4">
    <name type="scientific">Piromyces sp</name>
    <dbReference type="NCBI Taxonomy" id="45796"/>
    <lineage>
        <taxon>Eukaryota</taxon>
        <taxon>Fungi</taxon>
        <taxon>Fungi incertae sedis</taxon>
        <taxon>Chytridiomycota</taxon>
        <taxon>Chytridiomycota incertae sedis</taxon>
        <taxon>Neocallimastigomycetes</taxon>
        <taxon>Neocallimastigales</taxon>
        <taxon>Neocallimastigaceae</taxon>
        <taxon>Piromyces</taxon>
    </lineage>
</organism>
<keyword evidence="2" id="KW-0413">Isomerase</keyword>
<dbReference type="AlphaFoldDB" id="A0A2S1TZH1"/>
<evidence type="ECO:0000313" key="4">
    <source>
        <dbReference type="EMBL" id="AWI67050.1"/>
    </source>
</evidence>
<dbReference type="EMBL" id="MH043896">
    <property type="protein sequence ID" value="AWI67050.1"/>
    <property type="molecule type" value="mRNA"/>
</dbReference>
<sequence length="263" mass="29324">MKQYIVDAFAEELFSGNPAAVLPCKKMPSSEMMQKIAIENNYSETAFVVKRSPGQYDLKWFTPGGEIDLCGHATLGTSFVIDNFVDKGVEEMHFHTLSGELIVKKEAAGYTMNFPVGKIKPIPITESILEASSHLATEAYYDGGDMVAIVSSSEELKNFKPDAELIKKLDGLGFILTAKSEEDRFDFVSRCFYPKLELLEDPVTGRAHTYLTPIWTEKLGKKVMTAKQISKRGGVMTVRQDGDRVYLTGHVQLFMEGDIPFDL</sequence>
<evidence type="ECO:0000256" key="3">
    <source>
        <dbReference type="PIRSR" id="PIRSR016184-1"/>
    </source>
</evidence>
<dbReference type="InterPro" id="IPR003719">
    <property type="entry name" value="Phenazine_PhzF-like"/>
</dbReference>
<dbReference type="Pfam" id="PF02567">
    <property type="entry name" value="PhzC-PhzF"/>
    <property type="match status" value="1"/>
</dbReference>
<evidence type="ECO:0000256" key="1">
    <source>
        <dbReference type="ARBA" id="ARBA00008270"/>
    </source>
</evidence>
<dbReference type="GO" id="GO:0005737">
    <property type="term" value="C:cytoplasm"/>
    <property type="evidence" value="ECO:0007669"/>
    <property type="project" value="TreeGrafter"/>
</dbReference>
<reference evidence="4" key="1">
    <citation type="submission" date="2018-03" db="EMBL/GenBank/DDBJ databases">
        <title>Horizontal gene transfer is an indispensable driver in forging the evolution of the Neocallimastigomycota as a distinct gut-dwelling fungal lineage.</title>
        <authorList>
            <person name="Murphy C.L."/>
            <person name="Youssef N.H."/>
            <person name="Elshahed M.S."/>
        </authorList>
    </citation>
    <scope>NUCLEOTIDE SEQUENCE</scope>
    <source>
        <strain evidence="4">A1</strain>
    </source>
</reference>
<comment type="similarity">
    <text evidence="1">Belongs to the PhzF family.</text>
</comment>
<dbReference type="NCBIfam" id="TIGR00654">
    <property type="entry name" value="PhzF_family"/>
    <property type="match status" value="1"/>
</dbReference>
<dbReference type="GO" id="GO:0016853">
    <property type="term" value="F:isomerase activity"/>
    <property type="evidence" value="ECO:0007669"/>
    <property type="project" value="UniProtKB-KW"/>
</dbReference>
<dbReference type="Gene3D" id="3.10.310.10">
    <property type="entry name" value="Diaminopimelate Epimerase, Chain A, domain 1"/>
    <property type="match status" value="2"/>
</dbReference>
<accession>A0A2S1TZH1</accession>
<feature type="active site" evidence="3">
    <location>
        <position position="44"/>
    </location>
</feature>
<dbReference type="PANTHER" id="PTHR13774">
    <property type="entry name" value="PHENAZINE BIOSYNTHESIS PROTEIN"/>
    <property type="match status" value="1"/>
</dbReference>